<dbReference type="Pfam" id="PF04445">
    <property type="entry name" value="SAM_MT"/>
    <property type="match status" value="1"/>
</dbReference>
<dbReference type="EC" id="2.1.1.242" evidence="1"/>
<reference evidence="2 3" key="1">
    <citation type="submission" date="2017-05" db="EMBL/GenBank/DDBJ databases">
        <title>Butyricicoccus porcorum sp. nov. a butyrate-producing bacterium from the swine intestinal tract.</title>
        <authorList>
            <person name="Trachsel J."/>
            <person name="Humphrey S."/>
            <person name="Allen H.K."/>
        </authorList>
    </citation>
    <scope>NUCLEOTIDE SEQUENCE [LARGE SCALE GENOMIC DNA]</scope>
    <source>
        <strain evidence="2">BB10</strain>
    </source>
</reference>
<keyword evidence="1" id="KW-0963">Cytoplasm</keyword>
<evidence type="ECO:0000256" key="1">
    <source>
        <dbReference type="HAMAP-Rule" id="MF_01523"/>
    </source>
</evidence>
<comment type="caution">
    <text evidence="1">Lacks conserved residue(s) required for the propagation of feature annotation.</text>
</comment>
<dbReference type="PANTHER" id="PTHR36112:SF1">
    <property type="entry name" value="RIBOSOMAL RNA SMALL SUBUNIT METHYLTRANSFERASE J"/>
    <property type="match status" value="1"/>
</dbReference>
<feature type="binding site" evidence="1">
    <location>
        <position position="184"/>
    </location>
    <ligand>
        <name>S-adenosyl-L-methionine</name>
        <dbReference type="ChEBI" id="CHEBI:59789"/>
    </ligand>
</feature>
<comment type="similarity">
    <text evidence="1">Belongs to the methyltransferase superfamily. RsmJ family.</text>
</comment>
<dbReference type="SUPFAM" id="SSF53335">
    <property type="entry name" value="S-adenosyl-L-methionine-dependent methyltransferases"/>
    <property type="match status" value="1"/>
</dbReference>
<dbReference type="Proteomes" id="UP000194903">
    <property type="component" value="Unassembled WGS sequence"/>
</dbReference>
<proteinExistence type="inferred from homology"/>
<evidence type="ECO:0000313" key="3">
    <source>
        <dbReference type="Proteomes" id="UP000194903"/>
    </source>
</evidence>
<evidence type="ECO:0000313" key="2">
    <source>
        <dbReference type="EMBL" id="OUM20251.1"/>
    </source>
</evidence>
<dbReference type="Gene3D" id="3.40.50.150">
    <property type="entry name" value="Vaccinia Virus protein VP39"/>
    <property type="match status" value="1"/>
</dbReference>
<comment type="caution">
    <text evidence="2">The sequence shown here is derived from an EMBL/GenBank/DDBJ whole genome shotgun (WGS) entry which is preliminary data.</text>
</comment>
<dbReference type="OrthoDB" id="3191794at2"/>
<comment type="catalytic activity">
    <reaction evidence="1">
        <text>guanosine(1516) in 16S rRNA + S-adenosyl-L-methionine = N(2)-methylguanosine(1516) in 16S rRNA + S-adenosyl-L-homocysteine + H(+)</text>
        <dbReference type="Rhea" id="RHEA:43220"/>
        <dbReference type="Rhea" id="RHEA-COMP:10412"/>
        <dbReference type="Rhea" id="RHEA-COMP:10413"/>
        <dbReference type="ChEBI" id="CHEBI:15378"/>
        <dbReference type="ChEBI" id="CHEBI:57856"/>
        <dbReference type="ChEBI" id="CHEBI:59789"/>
        <dbReference type="ChEBI" id="CHEBI:74269"/>
        <dbReference type="ChEBI" id="CHEBI:74481"/>
        <dbReference type="EC" id="2.1.1.242"/>
    </reaction>
</comment>
<dbReference type="PANTHER" id="PTHR36112">
    <property type="entry name" value="RIBOSOMAL RNA SMALL SUBUNIT METHYLTRANSFERASE J"/>
    <property type="match status" value="1"/>
</dbReference>
<keyword evidence="1 2" id="KW-0489">Methyltransferase</keyword>
<dbReference type="EMBL" id="NHOC01000007">
    <property type="protein sequence ID" value="OUM20251.1"/>
    <property type="molecule type" value="Genomic_DNA"/>
</dbReference>
<organism evidence="2 3">
    <name type="scientific">Butyricicoccus porcorum</name>
    <dbReference type="NCBI Taxonomy" id="1945634"/>
    <lineage>
        <taxon>Bacteria</taxon>
        <taxon>Bacillati</taxon>
        <taxon>Bacillota</taxon>
        <taxon>Clostridia</taxon>
        <taxon>Eubacteriales</taxon>
        <taxon>Butyricicoccaceae</taxon>
        <taxon>Butyricicoccus</taxon>
    </lineage>
</organism>
<keyword evidence="1" id="KW-0698">rRNA processing</keyword>
<sequence>MTNTRDNDTQKHSENLIVFADSGADIEEAEWLAQRLSVEITWDKSNAEHADLMLRLDADGLSLVSGELVLRGDFTHMLPRLRPANLQRELLVRAAKIKNADYTLKAVDATAGLGEDALLLAAAGFSVQLYEYDPVIAALLRDALRRAAELPELAEIVGRMQLLEEDSLAALPQLATAPDVILLDPMFPERQKSALIKKKFQLLQKLERPCADEIELVNAAVAAHPRKVVIKRPLKGPYLAGRKPSYSLKGKAIRYDCLVLP</sequence>
<dbReference type="RefSeq" id="WP_087020457.1">
    <property type="nucleotide sequence ID" value="NZ_CP178353.1"/>
</dbReference>
<dbReference type="CDD" id="cd02440">
    <property type="entry name" value="AdoMet_MTases"/>
    <property type="match status" value="1"/>
</dbReference>
<accession>A0A252F3I6</accession>
<dbReference type="HAMAP" id="MF_01523">
    <property type="entry name" value="16SrRNA_methyltr_J"/>
    <property type="match status" value="1"/>
</dbReference>
<protein>
    <recommendedName>
        <fullName evidence="1">Ribosomal RNA small subunit methyltransferase J</fullName>
        <ecNumber evidence="1">2.1.1.242</ecNumber>
    </recommendedName>
    <alternativeName>
        <fullName evidence="1">16S rRNA m2G1516 methyltransferase</fullName>
    </alternativeName>
    <alternativeName>
        <fullName evidence="1">rRNA (guanine-N(2)-)-methyltransferase</fullName>
    </alternativeName>
</protein>
<name>A0A252F3I6_9FIRM</name>
<dbReference type="GO" id="GO:0005737">
    <property type="term" value="C:cytoplasm"/>
    <property type="evidence" value="ECO:0007669"/>
    <property type="project" value="UniProtKB-SubCell"/>
</dbReference>
<dbReference type="InterPro" id="IPR007536">
    <property type="entry name" value="16SrRNA_methylTrfase_J"/>
</dbReference>
<dbReference type="AlphaFoldDB" id="A0A252F3I6"/>
<dbReference type="InterPro" id="IPR029063">
    <property type="entry name" value="SAM-dependent_MTases_sf"/>
</dbReference>
<comment type="function">
    <text evidence="1">Specifically methylates the guanosine in position 1516 of 16S rRNA.</text>
</comment>
<keyword evidence="3" id="KW-1185">Reference proteome</keyword>
<gene>
    <name evidence="1" type="primary">rsmJ</name>
    <name evidence="2" type="ORF">CBW42_09395</name>
</gene>
<dbReference type="GO" id="GO:0008990">
    <property type="term" value="F:rRNA (guanine-N2-)-methyltransferase activity"/>
    <property type="evidence" value="ECO:0007669"/>
    <property type="project" value="UniProtKB-UniRule"/>
</dbReference>
<keyword evidence="1 2" id="KW-0808">Transferase</keyword>
<keyword evidence="1" id="KW-0949">S-adenosyl-L-methionine</keyword>
<comment type="subcellular location">
    <subcellularLocation>
        <location evidence="1">Cytoplasm</location>
    </subcellularLocation>
</comment>